<name>A0A2K9PVQ3_9FLAO</name>
<dbReference type="AlphaFoldDB" id="A0A2K9PVQ3"/>
<sequence>MKYLNYILIIIGAVVAIYAKAETEQNEYILIGGIIILMLGVYRVSRSVPSRQESEDVDNFEND</sequence>
<dbReference type="Proteomes" id="UP000235826">
    <property type="component" value="Chromosome"/>
</dbReference>
<feature type="transmembrane region" description="Helical" evidence="1">
    <location>
        <begin position="6"/>
        <end position="21"/>
    </location>
</feature>
<proteinExistence type="predicted"/>
<keyword evidence="1" id="KW-1133">Transmembrane helix</keyword>
<protein>
    <submittedName>
        <fullName evidence="2">Uncharacterized protein</fullName>
    </submittedName>
</protein>
<reference evidence="2 3" key="1">
    <citation type="submission" date="2018-01" db="EMBL/GenBank/DDBJ databases">
        <title>Complete genome sequence of Flavivirga eckloniae ECD14 isolated from seaweed Ecklonia cava.</title>
        <authorList>
            <person name="Lee J.H."/>
            <person name="Baik K.S."/>
            <person name="Seong C.N."/>
        </authorList>
    </citation>
    <scope>NUCLEOTIDE SEQUENCE [LARGE SCALE GENOMIC DNA]</scope>
    <source>
        <strain evidence="2 3">ECD14</strain>
    </source>
</reference>
<organism evidence="2 3">
    <name type="scientific">Flavivirga eckloniae</name>
    <dbReference type="NCBI Taxonomy" id="1803846"/>
    <lineage>
        <taxon>Bacteria</taxon>
        <taxon>Pseudomonadati</taxon>
        <taxon>Bacteroidota</taxon>
        <taxon>Flavobacteriia</taxon>
        <taxon>Flavobacteriales</taxon>
        <taxon>Flavobacteriaceae</taxon>
        <taxon>Flavivirga</taxon>
    </lineage>
</organism>
<feature type="transmembrane region" description="Helical" evidence="1">
    <location>
        <begin position="28"/>
        <end position="45"/>
    </location>
</feature>
<evidence type="ECO:0000256" key="1">
    <source>
        <dbReference type="SAM" id="Phobius"/>
    </source>
</evidence>
<gene>
    <name evidence="2" type="ORF">C1H87_21460</name>
</gene>
<dbReference type="RefSeq" id="WP_102757784.1">
    <property type="nucleotide sequence ID" value="NZ_CP025791.1"/>
</dbReference>
<dbReference type="EMBL" id="CP025791">
    <property type="protein sequence ID" value="AUP81141.1"/>
    <property type="molecule type" value="Genomic_DNA"/>
</dbReference>
<keyword evidence="1" id="KW-0472">Membrane</keyword>
<accession>A0A2K9PVQ3</accession>
<evidence type="ECO:0000313" key="3">
    <source>
        <dbReference type="Proteomes" id="UP000235826"/>
    </source>
</evidence>
<evidence type="ECO:0000313" key="2">
    <source>
        <dbReference type="EMBL" id="AUP81141.1"/>
    </source>
</evidence>
<dbReference type="KEGG" id="fek:C1H87_21460"/>
<keyword evidence="3" id="KW-1185">Reference proteome</keyword>
<keyword evidence="1" id="KW-0812">Transmembrane</keyword>